<feature type="non-terminal residue" evidence="2">
    <location>
        <position position="60"/>
    </location>
</feature>
<evidence type="ECO:0000313" key="2">
    <source>
        <dbReference type="EMBL" id="KAL0178415.1"/>
    </source>
</evidence>
<dbReference type="InterPro" id="IPR019748">
    <property type="entry name" value="FERM_central"/>
</dbReference>
<name>A0ABD0PX96_CIRMR</name>
<gene>
    <name evidence="2" type="ORF">M9458_027309</name>
</gene>
<proteinExistence type="predicted"/>
<reference evidence="2 3" key="1">
    <citation type="submission" date="2024-05" db="EMBL/GenBank/DDBJ databases">
        <title>Genome sequencing and assembly of Indian major carp, Cirrhinus mrigala (Hamilton, 1822).</title>
        <authorList>
            <person name="Mohindra V."/>
            <person name="Chowdhury L.M."/>
            <person name="Lal K."/>
            <person name="Jena J.K."/>
        </authorList>
    </citation>
    <scope>NUCLEOTIDE SEQUENCE [LARGE SCALE GENOMIC DNA]</scope>
    <source>
        <strain evidence="2">CM1030</strain>
        <tissue evidence="2">Blood</tissue>
    </source>
</reference>
<protein>
    <recommendedName>
        <fullName evidence="1">FERM domain-containing protein</fullName>
    </recommendedName>
</protein>
<feature type="domain" description="FERM" evidence="1">
    <location>
        <begin position="1"/>
        <end position="60"/>
    </location>
</feature>
<comment type="caution">
    <text evidence="2">The sequence shown here is derived from an EMBL/GenBank/DDBJ whole genome shotgun (WGS) entry which is preliminary data.</text>
</comment>
<dbReference type="PANTHER" id="PTHR13429:SF7">
    <property type="entry name" value="FERM DOMAIN-CONTAINING PROTEIN 1"/>
    <property type="match status" value="1"/>
</dbReference>
<dbReference type="InterPro" id="IPR035963">
    <property type="entry name" value="FERM_2"/>
</dbReference>
<accession>A0ABD0PX96</accession>
<keyword evidence="3" id="KW-1185">Reference proteome</keyword>
<dbReference type="Pfam" id="PF00373">
    <property type="entry name" value="FERM_M"/>
    <property type="match status" value="1"/>
</dbReference>
<dbReference type="PANTHER" id="PTHR13429">
    <property type="entry name" value="FERM DOMAIN (PROTEIN4.1-EZRIN-RADIXIN-MOESIN) FAMILY"/>
    <property type="match status" value="1"/>
</dbReference>
<organism evidence="2 3">
    <name type="scientific">Cirrhinus mrigala</name>
    <name type="common">Mrigala</name>
    <dbReference type="NCBI Taxonomy" id="683832"/>
    <lineage>
        <taxon>Eukaryota</taxon>
        <taxon>Metazoa</taxon>
        <taxon>Chordata</taxon>
        <taxon>Craniata</taxon>
        <taxon>Vertebrata</taxon>
        <taxon>Euteleostomi</taxon>
        <taxon>Actinopterygii</taxon>
        <taxon>Neopterygii</taxon>
        <taxon>Teleostei</taxon>
        <taxon>Ostariophysi</taxon>
        <taxon>Cypriniformes</taxon>
        <taxon>Cyprinidae</taxon>
        <taxon>Labeoninae</taxon>
        <taxon>Labeonini</taxon>
        <taxon>Cirrhinus</taxon>
    </lineage>
</organism>
<dbReference type="Proteomes" id="UP001529510">
    <property type="component" value="Unassembled WGS sequence"/>
</dbReference>
<evidence type="ECO:0000259" key="1">
    <source>
        <dbReference type="PROSITE" id="PS50057"/>
    </source>
</evidence>
<dbReference type="SUPFAM" id="SSF47031">
    <property type="entry name" value="Second domain of FERM"/>
    <property type="match status" value="1"/>
</dbReference>
<dbReference type="Gene3D" id="1.20.80.10">
    <property type="match status" value="1"/>
</dbReference>
<dbReference type="PROSITE" id="PS50057">
    <property type="entry name" value="FERM_3"/>
    <property type="match status" value="1"/>
</dbReference>
<dbReference type="AlphaFoldDB" id="A0ABD0PX96"/>
<dbReference type="InterPro" id="IPR000299">
    <property type="entry name" value="FERM_domain"/>
</dbReference>
<dbReference type="InterPro" id="IPR047145">
    <property type="entry name" value="FRMD6-like"/>
</dbReference>
<dbReference type="EMBL" id="JAMKFB020000013">
    <property type="protein sequence ID" value="KAL0178415.1"/>
    <property type="molecule type" value="Genomic_DNA"/>
</dbReference>
<sequence length="60" mass="7309">KLYYYDLRERVLRSECRQQEEVYFQLAGYALQADHSDHPSDDHSQGHAVYFQPKEYFPPW</sequence>
<evidence type="ECO:0000313" key="3">
    <source>
        <dbReference type="Proteomes" id="UP001529510"/>
    </source>
</evidence>
<dbReference type="InterPro" id="IPR014352">
    <property type="entry name" value="FERM/acyl-CoA-bd_prot_sf"/>
</dbReference>
<dbReference type="CDD" id="cd14473">
    <property type="entry name" value="FERM_B-lobe"/>
    <property type="match status" value="1"/>
</dbReference>
<feature type="non-terminal residue" evidence="2">
    <location>
        <position position="1"/>
    </location>
</feature>